<dbReference type="InterPro" id="IPR041222">
    <property type="entry name" value="PriA_3primeBD"/>
</dbReference>
<evidence type="ECO:0000259" key="4">
    <source>
        <dbReference type="Pfam" id="PF17764"/>
    </source>
</evidence>
<dbReference type="GO" id="GO:0003677">
    <property type="term" value="F:DNA binding"/>
    <property type="evidence" value="ECO:0007669"/>
    <property type="project" value="UniProtKB-KW"/>
</dbReference>
<dbReference type="Gene3D" id="3.40.50.300">
    <property type="entry name" value="P-loop containing nucleotide triphosphate hydrolases"/>
    <property type="match status" value="1"/>
</dbReference>
<keyword evidence="3" id="KW-0238">DNA-binding</keyword>
<dbReference type="GO" id="GO:0006302">
    <property type="term" value="P:double-strand break repair"/>
    <property type="evidence" value="ECO:0007669"/>
    <property type="project" value="TreeGrafter"/>
</dbReference>
<evidence type="ECO:0000313" key="6">
    <source>
        <dbReference type="Proteomes" id="UP000230292"/>
    </source>
</evidence>
<sequence>MIAQVLPYRRTVRGVEGFDYKIPNDLLDNVKVGSLVRIEFRSRRLLGLVIAVDKDGDKLDPRKLKSIVEVLPYSWWENAARLSWLKWFADYYYISLPHAFFSLQFPIIDRKQKASLEAPESFTLFPAEAVGRAEAAAKVFESLASPSPTMLWYSHREDCLVTYQMMCQQIVGHTLIFVPEQFDAVELTEALPRERVRWLLGKQSGSQWIKLMSELEESENNLIVLTTRQGLALPLSFFRTIIVDQEEARSHKQYDANPRFHIREAVLAAYEEMQKSKGDKGKQVLLMTSLSPSLKMLARAADKTIELLDCRRPRQREILIVDMEQERIGGNYSWFGEPVVEALFKSKRALLFLNRAGTFQLATCQSCSQLVSATAQVCPNCGSDKLIRTGRGTEQLEQDLRILLQQENLVKRVLRVDASKTDEQLSQEAIMESEVVIATEKILRQVPLSSFDLVVVLSIDYLLVYPHYQAHERASQIFVRLAAVDAPVILQTSVVSHPVIQALAHDSYDIIAEAELEIRRDLKLPPYGEYVLSLNRKSGSSVPLRALPERKNLSSDVVIDRSDA</sequence>
<organism evidence="5 6">
    <name type="scientific">Candidatus Kerfeldbacteria bacterium CG15_BIG_FIL_POST_REV_8_21_14_020_45_12</name>
    <dbReference type="NCBI Taxonomy" id="2014247"/>
    <lineage>
        <taxon>Bacteria</taxon>
        <taxon>Candidatus Kerfeldiibacteriota</taxon>
    </lineage>
</organism>
<dbReference type="PANTHER" id="PTHR30580">
    <property type="entry name" value="PRIMOSOMAL PROTEIN N"/>
    <property type="match status" value="1"/>
</dbReference>
<dbReference type="PANTHER" id="PTHR30580:SF0">
    <property type="entry name" value="PRIMOSOMAL PROTEIN N"/>
    <property type="match status" value="1"/>
</dbReference>
<dbReference type="AlphaFoldDB" id="A0A2M7H4P9"/>
<keyword evidence="2" id="KW-0067">ATP-binding</keyword>
<name>A0A2M7H4P9_9BACT</name>
<dbReference type="InterPro" id="IPR042115">
    <property type="entry name" value="PriA_3primeBD_sf"/>
</dbReference>
<protein>
    <recommendedName>
        <fullName evidence="4">Primosomal protein N' 3' DNA-binding domain-containing protein</fullName>
    </recommendedName>
</protein>
<dbReference type="GO" id="GO:0006270">
    <property type="term" value="P:DNA replication initiation"/>
    <property type="evidence" value="ECO:0007669"/>
    <property type="project" value="TreeGrafter"/>
</dbReference>
<dbReference type="InterPro" id="IPR027417">
    <property type="entry name" value="P-loop_NTPase"/>
</dbReference>
<dbReference type="Gene3D" id="3.40.1440.60">
    <property type="entry name" value="PriA, 3(prime) DNA-binding domain"/>
    <property type="match status" value="1"/>
</dbReference>
<evidence type="ECO:0000256" key="3">
    <source>
        <dbReference type="ARBA" id="ARBA00023125"/>
    </source>
</evidence>
<evidence type="ECO:0000256" key="1">
    <source>
        <dbReference type="ARBA" id="ARBA00022741"/>
    </source>
</evidence>
<dbReference type="GO" id="GO:0005524">
    <property type="term" value="F:ATP binding"/>
    <property type="evidence" value="ECO:0007669"/>
    <property type="project" value="UniProtKB-KW"/>
</dbReference>
<dbReference type="EMBL" id="PFGC01000019">
    <property type="protein sequence ID" value="PIW37199.1"/>
    <property type="molecule type" value="Genomic_DNA"/>
</dbReference>
<evidence type="ECO:0000256" key="2">
    <source>
        <dbReference type="ARBA" id="ARBA00022840"/>
    </source>
</evidence>
<feature type="domain" description="Primosomal protein N' 3' DNA-binding" evidence="4">
    <location>
        <begin position="18"/>
        <end position="100"/>
    </location>
</feature>
<dbReference type="Pfam" id="PF17764">
    <property type="entry name" value="PriA_3primeBD"/>
    <property type="match status" value="1"/>
</dbReference>
<accession>A0A2M7H4P9</accession>
<dbReference type="Proteomes" id="UP000230292">
    <property type="component" value="Unassembled WGS sequence"/>
</dbReference>
<comment type="caution">
    <text evidence="5">The sequence shown here is derived from an EMBL/GenBank/DDBJ whole genome shotgun (WGS) entry which is preliminary data.</text>
</comment>
<proteinExistence type="predicted"/>
<dbReference type="GO" id="GO:0043138">
    <property type="term" value="F:3'-5' DNA helicase activity"/>
    <property type="evidence" value="ECO:0007669"/>
    <property type="project" value="TreeGrafter"/>
</dbReference>
<reference evidence="5 6" key="1">
    <citation type="submission" date="2017-09" db="EMBL/GenBank/DDBJ databases">
        <title>Depth-based differentiation of microbial function through sediment-hosted aquifers and enrichment of novel symbionts in the deep terrestrial subsurface.</title>
        <authorList>
            <person name="Probst A.J."/>
            <person name="Ladd B."/>
            <person name="Jarett J.K."/>
            <person name="Geller-Mcgrath D.E."/>
            <person name="Sieber C.M."/>
            <person name="Emerson J.B."/>
            <person name="Anantharaman K."/>
            <person name="Thomas B.C."/>
            <person name="Malmstrom R."/>
            <person name="Stieglmeier M."/>
            <person name="Klingl A."/>
            <person name="Woyke T."/>
            <person name="Ryan C.M."/>
            <person name="Banfield J.F."/>
        </authorList>
    </citation>
    <scope>NUCLEOTIDE SEQUENCE [LARGE SCALE GENOMIC DNA]</scope>
    <source>
        <strain evidence="5">CG15_BIG_FIL_POST_REV_8_21_14_020_45_12</strain>
    </source>
</reference>
<dbReference type="GO" id="GO:0006310">
    <property type="term" value="P:DNA recombination"/>
    <property type="evidence" value="ECO:0007669"/>
    <property type="project" value="TreeGrafter"/>
</dbReference>
<keyword evidence="1" id="KW-0547">Nucleotide-binding</keyword>
<evidence type="ECO:0000313" key="5">
    <source>
        <dbReference type="EMBL" id="PIW37199.1"/>
    </source>
</evidence>
<gene>
    <name evidence="5" type="ORF">COW24_01495</name>
</gene>